<evidence type="ECO:0000313" key="2">
    <source>
        <dbReference type="Proteomes" id="UP000821845"/>
    </source>
</evidence>
<dbReference type="Proteomes" id="UP000821845">
    <property type="component" value="Chromosome 5"/>
</dbReference>
<sequence length="187" mass="20050">MQRATISDAKEARVELQFSEHGKERIVLSPPFSPAYRVDICEEWIPLRECQVLSLSCAKITQNARRSSLARLPSHRPAACCTTSPCRSLFFSCGEPRDSACGDVTPVAVGGPFVGSHVGQLRAVSSRALAASFLLSCTFSSPVMVLREAGVQAALRGALATRWLVGAALASLGCACVPLSWRRTTRS</sequence>
<proteinExistence type="predicted"/>
<gene>
    <name evidence="1" type="ORF">HPB50_022249</name>
</gene>
<accession>A0ACB7S915</accession>
<name>A0ACB7S915_HYAAI</name>
<reference evidence="1" key="1">
    <citation type="submission" date="2020-05" db="EMBL/GenBank/DDBJ databases">
        <title>Large-scale comparative analyses of tick genomes elucidate their genetic diversity and vector capacities.</title>
        <authorList>
            <person name="Jia N."/>
            <person name="Wang J."/>
            <person name="Shi W."/>
            <person name="Du L."/>
            <person name="Sun Y."/>
            <person name="Zhan W."/>
            <person name="Jiang J."/>
            <person name="Wang Q."/>
            <person name="Zhang B."/>
            <person name="Ji P."/>
            <person name="Sakyi L.B."/>
            <person name="Cui X."/>
            <person name="Yuan T."/>
            <person name="Jiang B."/>
            <person name="Yang W."/>
            <person name="Lam T.T.-Y."/>
            <person name="Chang Q."/>
            <person name="Ding S."/>
            <person name="Wang X."/>
            <person name="Zhu J."/>
            <person name="Ruan X."/>
            <person name="Zhao L."/>
            <person name="Wei J."/>
            <person name="Que T."/>
            <person name="Du C."/>
            <person name="Cheng J."/>
            <person name="Dai P."/>
            <person name="Han X."/>
            <person name="Huang E."/>
            <person name="Gao Y."/>
            <person name="Liu J."/>
            <person name="Shao H."/>
            <person name="Ye R."/>
            <person name="Li L."/>
            <person name="Wei W."/>
            <person name="Wang X."/>
            <person name="Wang C."/>
            <person name="Yang T."/>
            <person name="Huo Q."/>
            <person name="Li W."/>
            <person name="Guo W."/>
            <person name="Chen H."/>
            <person name="Zhou L."/>
            <person name="Ni X."/>
            <person name="Tian J."/>
            <person name="Zhou Y."/>
            <person name="Sheng Y."/>
            <person name="Liu T."/>
            <person name="Pan Y."/>
            <person name="Xia L."/>
            <person name="Li J."/>
            <person name="Zhao F."/>
            <person name="Cao W."/>
        </authorList>
    </citation>
    <scope>NUCLEOTIDE SEQUENCE</scope>
    <source>
        <strain evidence="1">Hyas-2018</strain>
    </source>
</reference>
<comment type="caution">
    <text evidence="1">The sequence shown here is derived from an EMBL/GenBank/DDBJ whole genome shotgun (WGS) entry which is preliminary data.</text>
</comment>
<keyword evidence="2" id="KW-1185">Reference proteome</keyword>
<dbReference type="EMBL" id="CM023485">
    <property type="protein sequence ID" value="KAH6931125.1"/>
    <property type="molecule type" value="Genomic_DNA"/>
</dbReference>
<organism evidence="1 2">
    <name type="scientific">Hyalomma asiaticum</name>
    <name type="common">Tick</name>
    <dbReference type="NCBI Taxonomy" id="266040"/>
    <lineage>
        <taxon>Eukaryota</taxon>
        <taxon>Metazoa</taxon>
        <taxon>Ecdysozoa</taxon>
        <taxon>Arthropoda</taxon>
        <taxon>Chelicerata</taxon>
        <taxon>Arachnida</taxon>
        <taxon>Acari</taxon>
        <taxon>Parasitiformes</taxon>
        <taxon>Ixodida</taxon>
        <taxon>Ixodoidea</taxon>
        <taxon>Ixodidae</taxon>
        <taxon>Hyalomminae</taxon>
        <taxon>Hyalomma</taxon>
    </lineage>
</organism>
<protein>
    <submittedName>
        <fullName evidence="1">Uncharacterized protein</fullName>
    </submittedName>
</protein>
<evidence type="ECO:0000313" key="1">
    <source>
        <dbReference type="EMBL" id="KAH6931125.1"/>
    </source>
</evidence>